<reference evidence="3 4" key="1">
    <citation type="submission" date="2019-03" db="EMBL/GenBank/DDBJ databases">
        <title>The complete genome sequence of Swingsia_sp. F3b2 LMG30590(T).</title>
        <authorList>
            <person name="Chua K.-O."/>
            <person name="Chan K.-G."/>
            <person name="See-Too W.-S."/>
        </authorList>
    </citation>
    <scope>NUCLEOTIDE SEQUENCE [LARGE SCALE GENOMIC DNA]</scope>
    <source>
        <strain evidence="3 4">F3b2</strain>
    </source>
</reference>
<protein>
    <submittedName>
        <fullName evidence="3">Paraquat-inducible membrane protein A</fullName>
    </submittedName>
</protein>
<evidence type="ECO:0000313" key="4">
    <source>
        <dbReference type="Proteomes" id="UP000318709"/>
    </source>
</evidence>
<name>A0A4Y6U8D5_9PROT</name>
<sequence length="511" mass="56576">MLRWLASFLAKIPFFRSHHFHTGLWSLGHHRCVDNPHHSSELRIVTGIMECRTCGLFQRLPAVLPGEVAECCRCGSQLERRRRTATLGGPWAFCIAALAFYGALLVSSVMMLNVYGHVNVIVMMSGPHQLVSQGMGIIAVLVALTSVILPGVVLLMMCAILYGAGKDDLPTWCRPLLAWYERLRPWSMVEVYVIGLLVAYTKLIDLALVILLPGTFLLGALMLSMAALDSTFDAEMIWEHRSVRAEKGHPPYDGATNPMPPPRHMLSCGTCELVLLAPHAIPNTADMGDCPRCGQILHRRKPNAVQGAICFLIAAFVFYIPANCLPVMTYARLGKGYPNTIIGGVHELWQADLWVLALIVLFASITLPVLKIVSLALMLYCELTRRAWHLIGLSKLYHIVMLIGRWSMIDVFMISILVAVVRFSFFAHVTADPGIVFFAMVVVLTIFAADMYDPRGVWDAAGRNERHPGFLPHQHRHPLKRRHRGHGCPKGPPVVTTTPEPLASLGAEGQP</sequence>
<organism evidence="3 4">
    <name type="scientific">Formicincola oecophyllae</name>
    <dbReference type="NCBI Taxonomy" id="2558361"/>
    <lineage>
        <taxon>Bacteria</taxon>
        <taxon>Pseudomonadati</taxon>
        <taxon>Pseudomonadota</taxon>
        <taxon>Alphaproteobacteria</taxon>
        <taxon>Acetobacterales</taxon>
        <taxon>Acetobacteraceae</taxon>
        <taxon>Formicincola</taxon>
    </lineage>
</organism>
<dbReference type="AlphaFoldDB" id="A0A4Y6U8D5"/>
<dbReference type="Pfam" id="PF04403">
    <property type="entry name" value="PqiA"/>
    <property type="match status" value="2"/>
</dbReference>
<evidence type="ECO:0000313" key="3">
    <source>
        <dbReference type="EMBL" id="QDH13444.1"/>
    </source>
</evidence>
<dbReference type="Proteomes" id="UP000318709">
    <property type="component" value="Chromosome"/>
</dbReference>
<keyword evidence="2" id="KW-0472">Membrane</keyword>
<dbReference type="EMBL" id="CP038231">
    <property type="protein sequence ID" value="QDH13444.1"/>
    <property type="molecule type" value="Genomic_DNA"/>
</dbReference>
<keyword evidence="4" id="KW-1185">Reference proteome</keyword>
<feature type="transmembrane region" description="Helical" evidence="2">
    <location>
        <begin position="308"/>
        <end position="333"/>
    </location>
</feature>
<feature type="transmembrane region" description="Helical" evidence="2">
    <location>
        <begin position="206"/>
        <end position="228"/>
    </location>
</feature>
<accession>A0A4Y6U8D5</accession>
<feature type="transmembrane region" description="Helical" evidence="2">
    <location>
        <begin position="435"/>
        <end position="452"/>
    </location>
</feature>
<feature type="transmembrane region" description="Helical" evidence="2">
    <location>
        <begin position="353"/>
        <end position="381"/>
    </location>
</feature>
<feature type="transmembrane region" description="Helical" evidence="2">
    <location>
        <begin position="90"/>
        <end position="115"/>
    </location>
</feature>
<proteinExistence type="predicted"/>
<dbReference type="KEGG" id="swf:E3E12_03660"/>
<feature type="compositionally biased region" description="Basic residues" evidence="1">
    <location>
        <begin position="473"/>
        <end position="487"/>
    </location>
</feature>
<dbReference type="InterPro" id="IPR007498">
    <property type="entry name" value="PqiA-like"/>
</dbReference>
<keyword evidence="2" id="KW-0812">Transmembrane</keyword>
<feature type="transmembrane region" description="Helical" evidence="2">
    <location>
        <begin position="135"/>
        <end position="162"/>
    </location>
</feature>
<dbReference type="OrthoDB" id="9800207at2"/>
<gene>
    <name evidence="3" type="ORF">E3E12_03660</name>
</gene>
<feature type="region of interest" description="Disordered" evidence="1">
    <location>
        <begin position="470"/>
        <end position="511"/>
    </location>
</feature>
<evidence type="ECO:0000256" key="2">
    <source>
        <dbReference type="SAM" id="Phobius"/>
    </source>
</evidence>
<feature type="transmembrane region" description="Helical" evidence="2">
    <location>
        <begin position="183"/>
        <end position="200"/>
    </location>
</feature>
<keyword evidence="2" id="KW-1133">Transmembrane helix</keyword>
<evidence type="ECO:0000256" key="1">
    <source>
        <dbReference type="SAM" id="MobiDB-lite"/>
    </source>
</evidence>